<dbReference type="Pfam" id="PF01370">
    <property type="entry name" value="Epimerase"/>
    <property type="match status" value="1"/>
</dbReference>
<dbReference type="RefSeq" id="XP_022458229.1">
    <property type="nucleotide sequence ID" value="XM_022604448.1"/>
</dbReference>
<dbReference type="EMBL" id="HG793126">
    <property type="protein sequence ID" value="CDK26222.1"/>
    <property type="molecule type" value="Genomic_DNA"/>
</dbReference>
<name>W6MMN9_9ASCO</name>
<evidence type="ECO:0000256" key="2">
    <source>
        <dbReference type="ARBA" id="ARBA00023445"/>
    </source>
</evidence>
<dbReference type="InterPro" id="IPR036291">
    <property type="entry name" value="NAD(P)-bd_dom_sf"/>
</dbReference>
<comment type="similarity">
    <text evidence="2">Belongs to the NAD(P)-dependent epimerase/dehydratase family. Dihydroflavonol-4-reductase subfamily.</text>
</comment>
<organism evidence="4 5">
    <name type="scientific">Kuraishia capsulata CBS 1993</name>
    <dbReference type="NCBI Taxonomy" id="1382522"/>
    <lineage>
        <taxon>Eukaryota</taxon>
        <taxon>Fungi</taxon>
        <taxon>Dikarya</taxon>
        <taxon>Ascomycota</taxon>
        <taxon>Saccharomycotina</taxon>
        <taxon>Pichiomycetes</taxon>
        <taxon>Pichiales</taxon>
        <taxon>Pichiaceae</taxon>
        <taxon>Kuraishia</taxon>
    </lineage>
</organism>
<dbReference type="GeneID" id="34519617"/>
<protein>
    <recommendedName>
        <fullName evidence="3">NAD-dependent epimerase/dehydratase domain-containing protein</fullName>
    </recommendedName>
</protein>
<dbReference type="AlphaFoldDB" id="W6MMN9"/>
<accession>W6MMN9</accession>
<dbReference type="OrthoDB" id="2735536at2759"/>
<keyword evidence="5" id="KW-1185">Reference proteome</keyword>
<evidence type="ECO:0000259" key="3">
    <source>
        <dbReference type="Pfam" id="PF01370"/>
    </source>
</evidence>
<dbReference type="Gene3D" id="3.40.50.720">
    <property type="entry name" value="NAD(P)-binding Rossmann-like Domain"/>
    <property type="match status" value="1"/>
</dbReference>
<dbReference type="HOGENOM" id="CLU_007383_9_2_1"/>
<dbReference type="GO" id="GO:0016616">
    <property type="term" value="F:oxidoreductase activity, acting on the CH-OH group of donors, NAD or NADP as acceptor"/>
    <property type="evidence" value="ECO:0007669"/>
    <property type="project" value="TreeGrafter"/>
</dbReference>
<sequence length="343" mass="37726">MPAVLVTGASGYIGAHIVSQLLEKKYTVIGTVRTGEKAKFLIEKFEDPNLSFEIVPDIAEATAFDAAFEVHPEIEFVVHTAAVLPRGVPKEELHKQYVETSVAGTINILKTIEKYGPSVRHFVLTSSSAALADLRLFEDSTILLTEDSWNETSWEQVGDFELFAYAYSKAEAERSAKEFTKRPEVKFTFSSVCPVWVLGPQRFVEMEGNSSSEAQLVASLVNAPVNSPGPFDTWGAAVDVRDVAKAHVLSVEKYAEFKDARLVLANAEFTSQLLLNIINQSFPELVGKIPAGNMVDHTVGMKKSHAAIDFSKTAEITGIEFIPLEKTIIDGVKQILEYNALKK</sequence>
<evidence type="ECO:0000256" key="1">
    <source>
        <dbReference type="ARBA" id="ARBA00023002"/>
    </source>
</evidence>
<evidence type="ECO:0000313" key="4">
    <source>
        <dbReference type="EMBL" id="CDK26222.1"/>
    </source>
</evidence>
<proteinExistence type="inferred from homology"/>
<dbReference type="STRING" id="1382522.W6MMN9"/>
<keyword evidence="1" id="KW-0560">Oxidoreductase</keyword>
<evidence type="ECO:0000313" key="5">
    <source>
        <dbReference type="Proteomes" id="UP000019384"/>
    </source>
</evidence>
<dbReference type="PANTHER" id="PTHR10366:SF564">
    <property type="entry name" value="STEROL-4-ALPHA-CARBOXYLATE 3-DEHYDROGENASE, DECARBOXYLATING"/>
    <property type="match status" value="1"/>
</dbReference>
<reference evidence="4" key="1">
    <citation type="submission" date="2013-12" db="EMBL/GenBank/DDBJ databases">
        <authorList>
            <person name="Genoscope - CEA"/>
        </authorList>
    </citation>
    <scope>NUCLEOTIDE SEQUENCE</scope>
    <source>
        <strain evidence="4">CBS 1993</strain>
    </source>
</reference>
<dbReference type="InterPro" id="IPR001509">
    <property type="entry name" value="Epimerase_deHydtase"/>
</dbReference>
<dbReference type="InterPro" id="IPR050425">
    <property type="entry name" value="NAD(P)_dehydrat-like"/>
</dbReference>
<gene>
    <name evidence="4" type="ORF">KUCA_T00002193001</name>
</gene>
<feature type="domain" description="NAD-dependent epimerase/dehydratase" evidence="3">
    <location>
        <begin position="4"/>
        <end position="258"/>
    </location>
</feature>
<dbReference type="SUPFAM" id="SSF51735">
    <property type="entry name" value="NAD(P)-binding Rossmann-fold domains"/>
    <property type="match status" value="1"/>
</dbReference>
<dbReference type="Proteomes" id="UP000019384">
    <property type="component" value="Unassembled WGS sequence"/>
</dbReference>
<reference evidence="4" key="2">
    <citation type="submission" date="2014-02" db="EMBL/GenBank/DDBJ databases">
        <title>Complete DNA sequence of /Kuraishia capsulata/ illustrates novel genomic features among budding yeasts (/Saccharomycotina/).</title>
        <authorList>
            <person name="Morales L."/>
            <person name="Noel B."/>
            <person name="Porcel B."/>
            <person name="Marcet-Houben M."/>
            <person name="Hullo M-F."/>
            <person name="Sacerdot C."/>
            <person name="Tekaia F."/>
            <person name="Leh-Louis V."/>
            <person name="Despons L."/>
            <person name="Khanna V."/>
            <person name="Aury J-M."/>
            <person name="Barbe V."/>
            <person name="Couloux A."/>
            <person name="Labadie K."/>
            <person name="Pelletier E."/>
            <person name="Souciet J-L."/>
            <person name="Boekhout T."/>
            <person name="Gabaldon T."/>
            <person name="Wincker P."/>
            <person name="Dujon B."/>
        </authorList>
    </citation>
    <scope>NUCLEOTIDE SEQUENCE</scope>
    <source>
        <strain evidence="4">CBS 1993</strain>
    </source>
</reference>
<dbReference type="PANTHER" id="PTHR10366">
    <property type="entry name" value="NAD DEPENDENT EPIMERASE/DEHYDRATASE"/>
    <property type="match status" value="1"/>
</dbReference>